<accession>H6KZD4</accession>
<evidence type="ECO:0000313" key="2">
    <source>
        <dbReference type="Proteomes" id="UP000007519"/>
    </source>
</evidence>
<protein>
    <submittedName>
        <fullName evidence="1">Uncharacterized protein</fullName>
    </submittedName>
</protein>
<dbReference type="KEGG" id="sgn:SGRA_1789"/>
<dbReference type="HOGENOM" id="CLU_3332865_0_0_10"/>
<dbReference type="Proteomes" id="UP000007519">
    <property type="component" value="Chromosome"/>
</dbReference>
<sequence>MDWLKAAKKYFLICLLTEKANAWLSLAVTNIAQNYQSY</sequence>
<dbReference type="AlphaFoldDB" id="H6KZD4"/>
<keyword evidence="2" id="KW-1185">Reference proteome</keyword>
<organism evidence="1 2">
    <name type="scientific">Saprospira grandis (strain Lewin)</name>
    <dbReference type="NCBI Taxonomy" id="984262"/>
    <lineage>
        <taxon>Bacteria</taxon>
        <taxon>Pseudomonadati</taxon>
        <taxon>Bacteroidota</taxon>
        <taxon>Saprospiria</taxon>
        <taxon>Saprospirales</taxon>
        <taxon>Saprospiraceae</taxon>
        <taxon>Saprospira</taxon>
    </lineage>
</organism>
<dbReference type="STRING" id="984262.SGRA_1789"/>
<evidence type="ECO:0000313" key="1">
    <source>
        <dbReference type="EMBL" id="AFC24524.1"/>
    </source>
</evidence>
<reference evidence="1 2" key="1">
    <citation type="journal article" date="2012" name="Stand. Genomic Sci.">
        <title>Complete genome sequencing and analysis of Saprospira grandis str. Lewin, a predatory marine bacterium.</title>
        <authorList>
            <person name="Saw J.H."/>
            <person name="Yuryev A."/>
            <person name="Kanbe M."/>
            <person name="Hou S."/>
            <person name="Young A.G."/>
            <person name="Aizawa S."/>
            <person name="Alam M."/>
        </authorList>
    </citation>
    <scope>NUCLEOTIDE SEQUENCE [LARGE SCALE GENOMIC DNA]</scope>
    <source>
        <strain evidence="1 2">Lewin</strain>
    </source>
</reference>
<gene>
    <name evidence="1" type="ordered locus">SGRA_1789</name>
</gene>
<proteinExistence type="predicted"/>
<dbReference type="EMBL" id="CP002831">
    <property type="protein sequence ID" value="AFC24524.1"/>
    <property type="molecule type" value="Genomic_DNA"/>
</dbReference>
<name>H6KZD4_SAPGL</name>